<keyword evidence="1" id="KW-0472">Membrane</keyword>
<dbReference type="EMBL" id="AM902716">
    <property type="protein sequence ID" value="CAP42358.1"/>
    <property type="molecule type" value="Genomic_DNA"/>
</dbReference>
<reference evidence="3 4" key="1">
    <citation type="journal article" date="2008" name="BMC Genomics">
        <title>The missing link: Bordetella petrii is endowed with both the metabolic versatility of environmental bacteria and virulence traits of pathogenic Bordetellae.</title>
        <authorList>
            <person name="Gross R."/>
            <person name="Guzman C.A."/>
            <person name="Sebaihia M."/>
            <person name="Martins Dos Santos V.A."/>
            <person name="Pieper D.H."/>
            <person name="Koebnik R."/>
            <person name="Lechner M."/>
            <person name="Bartels D."/>
            <person name="Buhrmester J."/>
            <person name="Choudhuri J.V."/>
            <person name="Ebensen T."/>
            <person name="Gaigalat L."/>
            <person name="Herrmann S."/>
            <person name="Khachane A.N."/>
            <person name="Larisch C."/>
            <person name="Link S."/>
            <person name="Linke B."/>
            <person name="Meyer F."/>
            <person name="Mormann S."/>
            <person name="Nakunst D."/>
            <person name="Rueckert C."/>
            <person name="Schneiker-Bekel S."/>
            <person name="Schulze K."/>
            <person name="Vorhoelter F.J."/>
            <person name="Yevsa T."/>
            <person name="Engle J.T."/>
            <person name="Goldman W.E."/>
            <person name="Puehler A."/>
            <person name="Goebel U.B."/>
            <person name="Goesmann A."/>
            <person name="Bloecker H."/>
            <person name="Kaiser O."/>
            <person name="Martinez-Arias R."/>
        </authorList>
    </citation>
    <scope>NUCLEOTIDE SEQUENCE [LARGE SCALE GENOMIC DNA]</scope>
    <source>
        <strain evidence="4">ATCC BAA-461 / DSM 12804 / CCUG 43448 / CIP 107267 / Se-1111R</strain>
    </source>
</reference>
<feature type="domain" description="HTH cro/C1-type" evidence="2">
    <location>
        <begin position="29"/>
        <end position="61"/>
    </location>
</feature>
<accession>A9IK58</accession>
<keyword evidence="1" id="KW-0812">Transmembrane</keyword>
<dbReference type="SUPFAM" id="SSF47413">
    <property type="entry name" value="lambda repressor-like DNA-binding domains"/>
    <property type="match status" value="1"/>
</dbReference>
<feature type="transmembrane region" description="Helical" evidence="1">
    <location>
        <begin position="129"/>
        <end position="148"/>
    </location>
</feature>
<keyword evidence="4" id="KW-1185">Reference proteome</keyword>
<sequence length="167" mass="17973">MTQELDPAVSASESPMQAQAQAATVGQALQALRVARGWSLDEVSSRIKFSARQIQALENEQWAKLPSGVSLRGLIRSYARLLDADAPAIVASLETQIAAAPASGAGHRAGRPMAVPIQPHDDERGGAPWGWLLVILALLVALVAYAFWQGWLPAEWLPTAWFSRVNP</sequence>
<evidence type="ECO:0000313" key="4">
    <source>
        <dbReference type="Proteomes" id="UP000001225"/>
    </source>
</evidence>
<dbReference type="PANTHER" id="PTHR34475">
    <property type="match status" value="1"/>
</dbReference>
<evidence type="ECO:0000259" key="2">
    <source>
        <dbReference type="PROSITE" id="PS50943"/>
    </source>
</evidence>
<evidence type="ECO:0000256" key="1">
    <source>
        <dbReference type="SAM" id="Phobius"/>
    </source>
</evidence>
<dbReference type="STRING" id="94624.Bpet2018"/>
<dbReference type="Proteomes" id="UP000001225">
    <property type="component" value="Chromosome"/>
</dbReference>
<dbReference type="PANTHER" id="PTHR34475:SF1">
    <property type="entry name" value="CYTOSKELETON PROTEIN RODZ"/>
    <property type="match status" value="1"/>
</dbReference>
<dbReference type="eggNOG" id="COG1426">
    <property type="taxonomic scope" value="Bacteria"/>
</dbReference>
<dbReference type="Gene3D" id="1.10.260.40">
    <property type="entry name" value="lambda repressor-like DNA-binding domains"/>
    <property type="match status" value="1"/>
</dbReference>
<proteinExistence type="predicted"/>
<dbReference type="PROSITE" id="PS50943">
    <property type="entry name" value="HTH_CROC1"/>
    <property type="match status" value="1"/>
</dbReference>
<dbReference type="InterPro" id="IPR001387">
    <property type="entry name" value="Cro/C1-type_HTH"/>
</dbReference>
<keyword evidence="1" id="KW-1133">Transmembrane helix</keyword>
<dbReference type="InterPro" id="IPR010982">
    <property type="entry name" value="Lambda_DNA-bd_dom_sf"/>
</dbReference>
<dbReference type="AlphaFoldDB" id="A9IK58"/>
<organism evidence="3 4">
    <name type="scientific">Bordetella petrii (strain ATCC BAA-461 / DSM 12804 / CCUG 43448 / CIP 107267 / Se-1111R)</name>
    <dbReference type="NCBI Taxonomy" id="340100"/>
    <lineage>
        <taxon>Bacteria</taxon>
        <taxon>Pseudomonadati</taxon>
        <taxon>Pseudomonadota</taxon>
        <taxon>Betaproteobacteria</taxon>
        <taxon>Burkholderiales</taxon>
        <taxon>Alcaligenaceae</taxon>
        <taxon>Bordetella</taxon>
    </lineage>
</organism>
<gene>
    <name evidence="3" type="ordered locus">Bpet2018</name>
</gene>
<evidence type="ECO:0000313" key="3">
    <source>
        <dbReference type="EMBL" id="CAP42358.1"/>
    </source>
</evidence>
<dbReference type="InterPro" id="IPR050400">
    <property type="entry name" value="Bact_Cytoskel_RodZ"/>
</dbReference>
<dbReference type="KEGG" id="bpt:Bpet2018"/>
<protein>
    <submittedName>
        <fullName evidence="3">Membrane protein</fullName>
    </submittedName>
</protein>
<dbReference type="GO" id="GO:0003677">
    <property type="term" value="F:DNA binding"/>
    <property type="evidence" value="ECO:0007669"/>
    <property type="project" value="InterPro"/>
</dbReference>
<dbReference type="Pfam" id="PF13413">
    <property type="entry name" value="HTH_25"/>
    <property type="match status" value="1"/>
</dbReference>
<dbReference type="CDD" id="cd00093">
    <property type="entry name" value="HTH_XRE"/>
    <property type="match status" value="1"/>
</dbReference>
<name>A9IK58_BORPD</name>